<sequence length="150" mass="16691">MVDRNAAFRQHFLKVAIADRIATIPAHRPQDHITLEMAPLEIRHRSVRPISAKHAQASRFLQQSLPWDTFAASVTEAQTLARPADFDFLHHIGESYATLRRYAPQFLGVLKLRAAPAAKGVLDAIDMLRGMNSDSARKVPADAPTAFIKD</sequence>
<evidence type="ECO:0000313" key="1">
    <source>
        <dbReference type="EMBL" id="ASJ25753.1"/>
    </source>
</evidence>
<accession>A0A248LNL2</accession>
<proteinExistence type="predicted"/>
<reference evidence="2" key="1">
    <citation type="submission" date="2017-06" db="EMBL/GenBank/DDBJ databases">
        <title>Whole genome sequence of Laribacter hongkongensis LHGZ1.</title>
        <authorList>
            <person name="Chen D."/>
            <person name="Wu H."/>
            <person name="Chen J."/>
        </authorList>
    </citation>
    <scope>NUCLEOTIDE SEQUENCE [LARGE SCALE GENOMIC DNA]</scope>
    <source>
        <strain evidence="2">LHGZ1</strain>
    </source>
</reference>
<name>A0A248LNL2_9NEIS</name>
<organism evidence="1 2">
    <name type="scientific">Laribacter hongkongensis</name>
    <dbReference type="NCBI Taxonomy" id="168471"/>
    <lineage>
        <taxon>Bacteria</taxon>
        <taxon>Pseudomonadati</taxon>
        <taxon>Pseudomonadota</taxon>
        <taxon>Betaproteobacteria</taxon>
        <taxon>Neisseriales</taxon>
        <taxon>Aquaspirillaceae</taxon>
        <taxon>Laribacter</taxon>
    </lineage>
</organism>
<dbReference type="EMBL" id="CP022115">
    <property type="protein sequence ID" value="ASJ25753.1"/>
    <property type="molecule type" value="Genomic_DNA"/>
</dbReference>
<gene>
    <name evidence="1" type="primary">tnpA</name>
    <name evidence="1" type="ORF">LHGZ1_2922</name>
</gene>
<dbReference type="Proteomes" id="UP000197424">
    <property type="component" value="Chromosome"/>
</dbReference>
<protein>
    <submittedName>
        <fullName evidence="1">TnpA</fullName>
    </submittedName>
</protein>
<dbReference type="AlphaFoldDB" id="A0A248LNL2"/>
<evidence type="ECO:0000313" key="2">
    <source>
        <dbReference type="Proteomes" id="UP000197424"/>
    </source>
</evidence>